<proteinExistence type="predicted"/>
<dbReference type="Proteomes" id="UP000075225">
    <property type="component" value="Unassembled WGS sequence"/>
</dbReference>
<accession>A0A151H469</accession>
<organism evidence="1 2">
    <name type="scientific">Toxoplasma gondii TgCatPRC2</name>
    <dbReference type="NCBI Taxonomy" id="1130821"/>
    <lineage>
        <taxon>Eukaryota</taxon>
        <taxon>Sar</taxon>
        <taxon>Alveolata</taxon>
        <taxon>Apicomplexa</taxon>
        <taxon>Conoidasida</taxon>
        <taxon>Coccidia</taxon>
        <taxon>Eucoccidiorida</taxon>
        <taxon>Eimeriorina</taxon>
        <taxon>Sarcocystidae</taxon>
        <taxon>Toxoplasma</taxon>
    </lineage>
</organism>
<comment type="caution">
    <text evidence="1">The sequence shown here is derived from an EMBL/GenBank/DDBJ whole genome shotgun (WGS) entry which is preliminary data.</text>
</comment>
<dbReference type="AlphaFoldDB" id="A0A151H469"/>
<evidence type="ECO:0000313" key="1">
    <source>
        <dbReference type="EMBL" id="KYK64154.1"/>
    </source>
</evidence>
<reference evidence="2" key="1">
    <citation type="submission" date="2016-03" db="EMBL/GenBank/DDBJ databases">
        <authorList>
            <person name="Sibley D."/>
            <person name="Venepally P."/>
            <person name="Karamycheva S."/>
            <person name="Hadjithomas M."/>
            <person name="Khan A."/>
            <person name="Brunk B."/>
            <person name="Roos D."/>
            <person name="Caler E."/>
            <person name="Lorenzi H."/>
        </authorList>
    </citation>
    <scope>NUCLEOTIDE SEQUENCE [LARGE SCALE GENOMIC DNA]</scope>
    <source>
        <strain evidence="2">TgCatPRC2</strain>
    </source>
</reference>
<protein>
    <submittedName>
        <fullName evidence="1">Uncharacterized protein</fullName>
    </submittedName>
</protein>
<feature type="non-terminal residue" evidence="1">
    <location>
        <position position="1"/>
    </location>
</feature>
<name>A0A151H469_TOXGO</name>
<evidence type="ECO:0000313" key="2">
    <source>
        <dbReference type="Proteomes" id="UP000075225"/>
    </source>
</evidence>
<gene>
    <name evidence="1" type="ORF">TGPRC2_306688</name>
</gene>
<sequence>CRTTFALTLHATAAIVNKCFHNSLNTSSTYSSHCGSVRLLPCFCRLTDPPSTSKLLLRATRLIPSHPVLQCPSRRSLLTSHNLHRHRTLICHGNTSLSQLTRIIQQSFTSPATAGHHVLMLQTT</sequence>
<dbReference type="VEuPathDB" id="ToxoDB:TGPRC2_306688"/>
<dbReference type="EMBL" id="AHZP02002405">
    <property type="protein sequence ID" value="KYK64154.1"/>
    <property type="molecule type" value="Genomic_DNA"/>
</dbReference>